<name>A0A2T6ZG06_TUBBO</name>
<organism evidence="1 2">
    <name type="scientific">Tuber borchii</name>
    <name type="common">White truffle</name>
    <dbReference type="NCBI Taxonomy" id="42251"/>
    <lineage>
        <taxon>Eukaryota</taxon>
        <taxon>Fungi</taxon>
        <taxon>Dikarya</taxon>
        <taxon>Ascomycota</taxon>
        <taxon>Pezizomycotina</taxon>
        <taxon>Pezizomycetes</taxon>
        <taxon>Pezizales</taxon>
        <taxon>Tuberaceae</taxon>
        <taxon>Tuber</taxon>
    </lineage>
</organism>
<dbReference type="EMBL" id="NESQ01000301">
    <property type="protein sequence ID" value="PUU74417.1"/>
    <property type="molecule type" value="Genomic_DNA"/>
</dbReference>
<dbReference type="AlphaFoldDB" id="A0A2T6ZG06"/>
<sequence>MKACLEVLYLPIFPPPPRVKELSSHGHPVPPSIPWKLGPPPSPIQDHLRSPVPFPAARWFSREKCPTST</sequence>
<evidence type="ECO:0000313" key="2">
    <source>
        <dbReference type="Proteomes" id="UP000244722"/>
    </source>
</evidence>
<reference evidence="1 2" key="1">
    <citation type="submission" date="2017-04" db="EMBL/GenBank/DDBJ databases">
        <title>Draft genome sequence of Tuber borchii Vittad., a whitish edible truffle.</title>
        <authorList>
            <consortium name="DOE Joint Genome Institute"/>
            <person name="Murat C."/>
            <person name="Kuo A."/>
            <person name="Barry K.W."/>
            <person name="Clum A."/>
            <person name="Dockter R.B."/>
            <person name="Fauchery L."/>
            <person name="Iotti M."/>
            <person name="Kohler A."/>
            <person name="Labutti K."/>
            <person name="Lindquist E.A."/>
            <person name="Lipzen A."/>
            <person name="Ohm R.A."/>
            <person name="Wang M."/>
            <person name="Grigoriev I.V."/>
            <person name="Zambonelli A."/>
            <person name="Martin F.M."/>
        </authorList>
    </citation>
    <scope>NUCLEOTIDE SEQUENCE [LARGE SCALE GENOMIC DNA]</scope>
    <source>
        <strain evidence="1 2">Tbo3840</strain>
    </source>
</reference>
<keyword evidence="2" id="KW-1185">Reference proteome</keyword>
<comment type="caution">
    <text evidence="1">The sequence shown here is derived from an EMBL/GenBank/DDBJ whole genome shotgun (WGS) entry which is preliminary data.</text>
</comment>
<gene>
    <name evidence="1" type="ORF">B9Z19DRAFT_1092931</name>
</gene>
<dbReference type="Proteomes" id="UP000244722">
    <property type="component" value="Unassembled WGS sequence"/>
</dbReference>
<accession>A0A2T6ZG06</accession>
<evidence type="ECO:0000313" key="1">
    <source>
        <dbReference type="EMBL" id="PUU74417.1"/>
    </source>
</evidence>
<proteinExistence type="predicted"/>
<protein>
    <submittedName>
        <fullName evidence="1">Uncharacterized protein</fullName>
    </submittedName>
</protein>